<dbReference type="AlphaFoldDB" id="A0A847RC26"/>
<evidence type="ECO:0000256" key="4">
    <source>
        <dbReference type="ARBA" id="ARBA00022692"/>
    </source>
</evidence>
<comment type="caution">
    <text evidence="8">The sequence shown here is derived from an EMBL/GenBank/DDBJ whole genome shotgun (WGS) entry which is preliminary data.</text>
</comment>
<keyword evidence="9" id="KW-1185">Reference proteome</keyword>
<feature type="transmembrane region" description="Helical" evidence="7">
    <location>
        <begin position="200"/>
        <end position="220"/>
    </location>
</feature>
<accession>A0A847RC26</accession>
<feature type="transmembrane region" description="Helical" evidence="7">
    <location>
        <begin position="173"/>
        <end position="194"/>
    </location>
</feature>
<keyword evidence="6 7" id="KW-0472">Membrane</keyword>
<evidence type="ECO:0000256" key="1">
    <source>
        <dbReference type="ARBA" id="ARBA00004141"/>
    </source>
</evidence>
<evidence type="ECO:0000256" key="6">
    <source>
        <dbReference type="ARBA" id="ARBA00023136"/>
    </source>
</evidence>
<feature type="transmembrane region" description="Helical" evidence="7">
    <location>
        <begin position="6"/>
        <end position="26"/>
    </location>
</feature>
<evidence type="ECO:0000313" key="8">
    <source>
        <dbReference type="EMBL" id="NLQ17760.1"/>
    </source>
</evidence>
<keyword evidence="5 7" id="KW-1133">Transmembrane helix</keyword>
<dbReference type="Proteomes" id="UP000586067">
    <property type="component" value="Unassembled WGS sequence"/>
</dbReference>
<dbReference type="PANTHER" id="PTHR36838:SF1">
    <property type="entry name" value="SLR1864 PROTEIN"/>
    <property type="match status" value="1"/>
</dbReference>
<dbReference type="GO" id="GO:0016020">
    <property type="term" value="C:membrane"/>
    <property type="evidence" value="ECO:0007669"/>
    <property type="project" value="UniProtKB-SubCell"/>
</dbReference>
<feature type="transmembrane region" description="Helical" evidence="7">
    <location>
        <begin position="66"/>
        <end position="88"/>
    </location>
</feature>
<dbReference type="GO" id="GO:0055085">
    <property type="term" value="P:transmembrane transport"/>
    <property type="evidence" value="ECO:0007669"/>
    <property type="project" value="InterPro"/>
</dbReference>
<dbReference type="Pfam" id="PF03547">
    <property type="entry name" value="Mem_trans"/>
    <property type="match status" value="1"/>
</dbReference>
<feature type="transmembrane region" description="Helical" evidence="7">
    <location>
        <begin position="232"/>
        <end position="252"/>
    </location>
</feature>
<dbReference type="RefSeq" id="WP_168824880.1">
    <property type="nucleotide sequence ID" value="NZ_CP073013.1"/>
</dbReference>
<organism evidence="8 9">
    <name type="scientific">Marinomonas profundi</name>
    <dbReference type="NCBI Taxonomy" id="2726122"/>
    <lineage>
        <taxon>Bacteria</taxon>
        <taxon>Pseudomonadati</taxon>
        <taxon>Pseudomonadota</taxon>
        <taxon>Gammaproteobacteria</taxon>
        <taxon>Oceanospirillales</taxon>
        <taxon>Oceanospirillaceae</taxon>
        <taxon>Marinomonas</taxon>
    </lineage>
</organism>
<reference evidence="8 9" key="1">
    <citation type="submission" date="2020-04" db="EMBL/GenBank/DDBJ databases">
        <title>Marinomonas sp. M1K-6 isolated from the deep seawater of the Mariana Trench.</title>
        <authorList>
            <person name="Li Y."/>
        </authorList>
    </citation>
    <scope>NUCLEOTIDE SEQUENCE [LARGE SCALE GENOMIC DNA]</scope>
    <source>
        <strain evidence="8 9">M1K-6</strain>
    </source>
</reference>
<dbReference type="InterPro" id="IPR004776">
    <property type="entry name" value="Mem_transp_PIN-like"/>
</dbReference>
<feature type="transmembrane region" description="Helical" evidence="7">
    <location>
        <begin position="258"/>
        <end position="277"/>
    </location>
</feature>
<keyword evidence="2" id="KW-0813">Transport</keyword>
<sequence length="310" mass="33489">MEAVINITAPIFFLILLGYLGIRLGFIAKEFLPGLSKFVMYFALPALVFTKLLSMDLQALINPDYILIYAAGGLSSFVFTVLLSRMVFRRQWERCGLRGLGAAMPNSAFIGFPILLQFFDHSMVHAFAMAVMVENIILFPVSLIFIETVLGKRSANGQGVLLPVLKRVVSNPIILAVFSGIVCALLGVSFPVFMMRGLDMLAMGSAPAALIVIGGSLVGLSIKGSIGEMSLVAFAKLIFFPMVVAALLLLAPNMPNDLKTAMIILASVPMLSIYPIVGGEYGEQSFCASTLLITTVLSFFTLSVLLRFLV</sequence>
<evidence type="ECO:0000256" key="2">
    <source>
        <dbReference type="ARBA" id="ARBA00022448"/>
    </source>
</evidence>
<evidence type="ECO:0000313" key="9">
    <source>
        <dbReference type="Proteomes" id="UP000586067"/>
    </source>
</evidence>
<keyword evidence="4 7" id="KW-0812">Transmembrane</keyword>
<feature type="transmembrane region" description="Helical" evidence="7">
    <location>
        <begin position="125"/>
        <end position="146"/>
    </location>
</feature>
<dbReference type="PANTHER" id="PTHR36838">
    <property type="entry name" value="AUXIN EFFLUX CARRIER FAMILY PROTEIN"/>
    <property type="match status" value="1"/>
</dbReference>
<dbReference type="EMBL" id="JABAEK010000007">
    <property type="protein sequence ID" value="NLQ17760.1"/>
    <property type="molecule type" value="Genomic_DNA"/>
</dbReference>
<feature type="transmembrane region" description="Helical" evidence="7">
    <location>
        <begin position="38"/>
        <end position="54"/>
    </location>
</feature>
<proteinExistence type="predicted"/>
<keyword evidence="3" id="KW-1003">Cell membrane</keyword>
<comment type="subcellular location">
    <subcellularLocation>
        <location evidence="1">Membrane</location>
        <topology evidence="1">Multi-pass membrane protein</topology>
    </subcellularLocation>
</comment>
<name>A0A847RC26_9GAMM</name>
<protein>
    <submittedName>
        <fullName evidence="8">AEC family transporter</fullName>
    </submittedName>
</protein>
<evidence type="ECO:0000256" key="7">
    <source>
        <dbReference type="SAM" id="Phobius"/>
    </source>
</evidence>
<feature type="transmembrane region" description="Helical" evidence="7">
    <location>
        <begin position="289"/>
        <end position="309"/>
    </location>
</feature>
<feature type="transmembrane region" description="Helical" evidence="7">
    <location>
        <begin position="100"/>
        <end position="119"/>
    </location>
</feature>
<evidence type="ECO:0000256" key="5">
    <source>
        <dbReference type="ARBA" id="ARBA00022989"/>
    </source>
</evidence>
<evidence type="ECO:0000256" key="3">
    <source>
        <dbReference type="ARBA" id="ARBA00022475"/>
    </source>
</evidence>
<gene>
    <name evidence="8" type="ORF">HGG82_08990</name>
</gene>